<dbReference type="HOGENOM" id="CLU_1910451_0_0_1"/>
<organism evidence="1 2">
    <name type="scientific">Theobroma cacao</name>
    <name type="common">Cacao</name>
    <name type="synonym">Cocoa</name>
    <dbReference type="NCBI Taxonomy" id="3641"/>
    <lineage>
        <taxon>Eukaryota</taxon>
        <taxon>Viridiplantae</taxon>
        <taxon>Streptophyta</taxon>
        <taxon>Embryophyta</taxon>
        <taxon>Tracheophyta</taxon>
        <taxon>Spermatophyta</taxon>
        <taxon>Magnoliopsida</taxon>
        <taxon>eudicotyledons</taxon>
        <taxon>Gunneridae</taxon>
        <taxon>Pentapetalae</taxon>
        <taxon>rosids</taxon>
        <taxon>malvids</taxon>
        <taxon>Malvales</taxon>
        <taxon>Malvaceae</taxon>
        <taxon>Byttnerioideae</taxon>
        <taxon>Theobroma</taxon>
    </lineage>
</organism>
<evidence type="ECO:0000313" key="1">
    <source>
        <dbReference type="EMBL" id="EOY31221.1"/>
    </source>
</evidence>
<dbReference type="Proteomes" id="UP000026915">
    <property type="component" value="Chromosome 9"/>
</dbReference>
<evidence type="ECO:0000313" key="2">
    <source>
        <dbReference type="Proteomes" id="UP000026915"/>
    </source>
</evidence>
<accession>A0A061GP00</accession>
<proteinExistence type="predicted"/>
<gene>
    <name evidence="1" type="ORF">TCM_038185</name>
</gene>
<protein>
    <submittedName>
        <fullName evidence="1">Uncharacterized protein</fullName>
    </submittedName>
</protein>
<dbReference type="InParanoid" id="A0A061GP00"/>
<dbReference type="AlphaFoldDB" id="A0A061GP00"/>
<dbReference type="Gramene" id="EOY31221">
    <property type="protein sequence ID" value="EOY31221"/>
    <property type="gene ID" value="TCM_038185"/>
</dbReference>
<keyword evidence="2" id="KW-1185">Reference proteome</keyword>
<name>A0A061GP00_THECC</name>
<dbReference type="EMBL" id="CM001887">
    <property type="protein sequence ID" value="EOY31221.1"/>
    <property type="molecule type" value="Genomic_DNA"/>
</dbReference>
<reference evidence="1 2" key="1">
    <citation type="journal article" date="2013" name="Genome Biol.">
        <title>The genome sequence of the most widely cultivated cacao type and its use to identify candidate genes regulating pod color.</title>
        <authorList>
            <person name="Motamayor J.C."/>
            <person name="Mockaitis K."/>
            <person name="Schmutz J."/>
            <person name="Haiminen N."/>
            <person name="Iii D.L."/>
            <person name="Cornejo O."/>
            <person name="Findley S.D."/>
            <person name="Zheng P."/>
            <person name="Utro F."/>
            <person name="Royaert S."/>
            <person name="Saski C."/>
            <person name="Jenkins J."/>
            <person name="Podicheti R."/>
            <person name="Zhao M."/>
            <person name="Scheffler B.E."/>
            <person name="Stack J.C."/>
            <person name="Feltus F.A."/>
            <person name="Mustiga G.M."/>
            <person name="Amores F."/>
            <person name="Phillips W."/>
            <person name="Marelli J.P."/>
            <person name="May G.D."/>
            <person name="Shapiro H."/>
            <person name="Ma J."/>
            <person name="Bustamante C.D."/>
            <person name="Schnell R.J."/>
            <person name="Main D."/>
            <person name="Gilbert D."/>
            <person name="Parida L."/>
            <person name="Kuhn D.N."/>
        </authorList>
    </citation>
    <scope>NUCLEOTIDE SEQUENCE [LARGE SCALE GENOMIC DNA]</scope>
    <source>
        <strain evidence="2">cv. Matina 1-6</strain>
    </source>
</reference>
<sequence length="133" mass="14963">MPKTCFTLKVRYGEPGRVTLGKKRKGIATTSLLRKLKVLKNSTCVTTLDNAEVLDAVGLFYKKFNIKGKKSPLKYRDHTHELIALLIMWLPQYVLPSCLNDEISSSIIPYAIKITKGISFPFVALYLGLCIRS</sequence>